<dbReference type="Pfam" id="PF01522">
    <property type="entry name" value="Polysacc_deac_1"/>
    <property type="match status" value="1"/>
</dbReference>
<dbReference type="Gene3D" id="3.20.20.370">
    <property type="entry name" value="Glycoside hydrolase/deacetylase"/>
    <property type="match status" value="1"/>
</dbReference>
<feature type="signal peptide" evidence="3">
    <location>
        <begin position="1"/>
        <end position="22"/>
    </location>
</feature>
<dbReference type="AlphaFoldDB" id="A0A0W0Y7F1"/>
<dbReference type="Proteomes" id="UP000054608">
    <property type="component" value="Unassembled WGS sequence"/>
</dbReference>
<dbReference type="PANTHER" id="PTHR10587">
    <property type="entry name" value="GLYCOSYL TRANSFERASE-RELATED"/>
    <property type="match status" value="1"/>
</dbReference>
<keyword evidence="3" id="KW-0732">Signal</keyword>
<dbReference type="GO" id="GO:0016810">
    <property type="term" value="F:hydrolase activity, acting on carbon-nitrogen (but not peptide) bonds"/>
    <property type="evidence" value="ECO:0007669"/>
    <property type="project" value="InterPro"/>
</dbReference>
<evidence type="ECO:0000256" key="1">
    <source>
        <dbReference type="ARBA" id="ARBA00022723"/>
    </source>
</evidence>
<name>A0A0W0Y7F1_9GAMM</name>
<dbReference type="CDD" id="cd10960">
    <property type="entry name" value="CE4_NodB_like_1"/>
    <property type="match status" value="1"/>
</dbReference>
<dbReference type="SUPFAM" id="SSF88713">
    <property type="entry name" value="Glycoside hydrolase/deacetylase"/>
    <property type="match status" value="1"/>
</dbReference>
<keyword evidence="6" id="KW-1185">Reference proteome</keyword>
<keyword evidence="1" id="KW-0479">Metal-binding</keyword>
<evidence type="ECO:0000313" key="5">
    <source>
        <dbReference type="EMBL" id="KTD52467.1"/>
    </source>
</evidence>
<evidence type="ECO:0000259" key="4">
    <source>
        <dbReference type="PROSITE" id="PS51677"/>
    </source>
</evidence>
<evidence type="ECO:0000256" key="3">
    <source>
        <dbReference type="SAM" id="SignalP"/>
    </source>
</evidence>
<gene>
    <name evidence="5" type="ORF">Lrub_0099</name>
</gene>
<dbReference type="GO" id="GO:0016020">
    <property type="term" value="C:membrane"/>
    <property type="evidence" value="ECO:0007669"/>
    <property type="project" value="TreeGrafter"/>
</dbReference>
<feature type="domain" description="NodB homology" evidence="4">
    <location>
        <begin position="35"/>
        <end position="250"/>
    </location>
</feature>
<dbReference type="GO" id="GO:0046872">
    <property type="term" value="F:metal ion binding"/>
    <property type="evidence" value="ECO:0007669"/>
    <property type="project" value="UniProtKB-KW"/>
</dbReference>
<dbReference type="PANTHER" id="PTHR10587:SF133">
    <property type="entry name" value="CHITIN DEACETYLASE 1-RELATED"/>
    <property type="match status" value="1"/>
</dbReference>
<dbReference type="InterPro" id="IPR011330">
    <property type="entry name" value="Glyco_hydro/deAcase_b/a-brl"/>
</dbReference>
<evidence type="ECO:0000313" key="6">
    <source>
        <dbReference type="Proteomes" id="UP000054608"/>
    </source>
</evidence>
<evidence type="ECO:0000256" key="2">
    <source>
        <dbReference type="ARBA" id="ARBA00022801"/>
    </source>
</evidence>
<comment type="caution">
    <text evidence="5">The sequence shown here is derived from an EMBL/GenBank/DDBJ whole genome shotgun (WGS) entry which is preliminary data.</text>
</comment>
<dbReference type="InterPro" id="IPR002509">
    <property type="entry name" value="NODB_dom"/>
</dbReference>
<dbReference type="EMBL" id="LNYT01000001">
    <property type="protein sequence ID" value="KTD52467.1"/>
    <property type="molecule type" value="Genomic_DNA"/>
</dbReference>
<dbReference type="RefSeq" id="WP_058530236.1">
    <property type="nucleotide sequence ID" value="NZ_CAAAIN010000003.1"/>
</dbReference>
<dbReference type="PROSITE" id="PS51677">
    <property type="entry name" value="NODB"/>
    <property type="match status" value="1"/>
</dbReference>
<dbReference type="PATRIC" id="fig|458.5.peg.100"/>
<reference evidence="5 6" key="1">
    <citation type="submission" date="2015-11" db="EMBL/GenBank/DDBJ databases">
        <title>Genomic analysis of 38 Legionella species identifies large and diverse effector repertoires.</title>
        <authorList>
            <person name="Burstein D."/>
            <person name="Amaro F."/>
            <person name="Zusman T."/>
            <person name="Lifshitz Z."/>
            <person name="Cohen O."/>
            <person name="Gilbert J.A."/>
            <person name="Pupko T."/>
            <person name="Shuman H.A."/>
            <person name="Segal G."/>
        </authorList>
    </citation>
    <scope>NUCLEOTIDE SEQUENCE [LARGE SCALE GENOMIC DNA]</scope>
    <source>
        <strain evidence="5 6">WA-270A-C2</strain>
    </source>
</reference>
<dbReference type="InterPro" id="IPR050248">
    <property type="entry name" value="Polysacc_deacetylase_ArnD"/>
</dbReference>
<feature type="chain" id="PRO_5006917339" evidence="3">
    <location>
        <begin position="23"/>
        <end position="287"/>
    </location>
</feature>
<organism evidence="5 6">
    <name type="scientific">Legionella rubrilucens</name>
    <dbReference type="NCBI Taxonomy" id="458"/>
    <lineage>
        <taxon>Bacteria</taxon>
        <taxon>Pseudomonadati</taxon>
        <taxon>Pseudomonadota</taxon>
        <taxon>Gammaproteobacteria</taxon>
        <taxon>Legionellales</taxon>
        <taxon>Legionellaceae</taxon>
        <taxon>Legionella</taxon>
    </lineage>
</organism>
<keyword evidence="2" id="KW-0378">Hydrolase</keyword>
<accession>A0A0W0Y7F1</accession>
<dbReference type="STRING" id="458.Lrub_0099"/>
<sequence>MLKNYSQFLLGLVCFSCSTLFAQVREIAITIDDLPFVGSTHNDPGRIRRENERLTKILDTLNQYKVPAACFVIAGTIEKDQWQLLEKFRNDGYLLGNHTYSHRSLNSVTAQQYTQDIERADKVLAPLLVGNKYFRYPYLAESQGEKKQQVYDFLTAHGYVIAPVTVDSKDFQFNAQFLAIHWRNRQQNLPSFKKRYLTFIWNQTLKAEARAKKRGDADSRQILLIHANLLNSLVLKDIIEMYQKNGYKIVSLEEILSAGSLPVEVEPKAILLSPLLKSLLEKSPSAD</sequence>
<dbReference type="OrthoDB" id="115239at2"/>
<dbReference type="GO" id="GO:0005975">
    <property type="term" value="P:carbohydrate metabolic process"/>
    <property type="evidence" value="ECO:0007669"/>
    <property type="project" value="InterPro"/>
</dbReference>
<proteinExistence type="predicted"/>
<protein>
    <submittedName>
        <fullName evidence="5">Polysaccharide deacetylase</fullName>
    </submittedName>
</protein>